<reference evidence="3" key="1">
    <citation type="submission" date="2023-01" db="EMBL/GenBank/DDBJ databases">
        <title>The diversity of Class Acidimicrobiia in South China Sea sediment environments and the proposal of Iamia marina sp. nov., a novel species of the genus Iamia.</title>
        <authorList>
            <person name="He Y."/>
            <person name="Tian X."/>
        </authorList>
    </citation>
    <scope>NUCLEOTIDE SEQUENCE</scope>
    <source>
        <strain evidence="3">DSM 19957</strain>
    </source>
</reference>
<evidence type="ECO:0000313" key="4">
    <source>
        <dbReference type="Proteomes" id="UP001216390"/>
    </source>
</evidence>
<dbReference type="GO" id="GO:0046872">
    <property type="term" value="F:metal ion binding"/>
    <property type="evidence" value="ECO:0007669"/>
    <property type="project" value="InterPro"/>
</dbReference>
<accession>A0AAF0BUT2</accession>
<protein>
    <submittedName>
        <fullName evidence="3">CHRD domain-containing protein</fullName>
    </submittedName>
</protein>
<dbReference type="GO" id="GO:0006801">
    <property type="term" value="P:superoxide metabolic process"/>
    <property type="evidence" value="ECO:0007669"/>
    <property type="project" value="InterPro"/>
</dbReference>
<dbReference type="Gene3D" id="2.60.40.200">
    <property type="entry name" value="Superoxide dismutase, copper/zinc binding domain"/>
    <property type="match status" value="1"/>
</dbReference>
<dbReference type="KEGG" id="ima:PO878_14640"/>
<evidence type="ECO:0000256" key="1">
    <source>
        <dbReference type="ARBA" id="ARBA00010457"/>
    </source>
</evidence>
<name>A0AAF0BUT2_9ACTN</name>
<evidence type="ECO:0000313" key="3">
    <source>
        <dbReference type="EMBL" id="WCO65739.1"/>
    </source>
</evidence>
<dbReference type="Proteomes" id="UP001216390">
    <property type="component" value="Chromosome"/>
</dbReference>
<keyword evidence="4" id="KW-1185">Reference proteome</keyword>
<dbReference type="EMBL" id="CP116942">
    <property type="protein sequence ID" value="WCO65739.1"/>
    <property type="molecule type" value="Genomic_DNA"/>
</dbReference>
<evidence type="ECO:0000256" key="2">
    <source>
        <dbReference type="SAM" id="SignalP"/>
    </source>
</evidence>
<proteinExistence type="inferred from homology"/>
<keyword evidence="2" id="KW-0732">Signal</keyword>
<feature type="signal peptide" evidence="2">
    <location>
        <begin position="1"/>
        <end position="25"/>
    </location>
</feature>
<comment type="similarity">
    <text evidence="1">Belongs to the Cu-Zn superoxide dismutase family.</text>
</comment>
<feature type="chain" id="PRO_5042064668" evidence="2">
    <location>
        <begin position="26"/>
        <end position="260"/>
    </location>
</feature>
<dbReference type="RefSeq" id="WP_272735266.1">
    <property type="nucleotide sequence ID" value="NZ_CP116942.1"/>
</dbReference>
<organism evidence="3 4">
    <name type="scientific">Iamia majanohamensis</name>
    <dbReference type="NCBI Taxonomy" id="467976"/>
    <lineage>
        <taxon>Bacteria</taxon>
        <taxon>Bacillati</taxon>
        <taxon>Actinomycetota</taxon>
        <taxon>Acidimicrobiia</taxon>
        <taxon>Acidimicrobiales</taxon>
        <taxon>Iamiaceae</taxon>
        <taxon>Iamia</taxon>
    </lineage>
</organism>
<sequence length="260" mass="26042">MKRRLPLLAALGLAGSLALPMTAGAQESPEVFQADLQELNGSGATGTATLTLDGDQLTVEIQSQGLAPGLPHAQHIHGDLPEMELVSECPTVADDGDGDGLVSVVEGQPRYGMIKSSITTEGDTGPDSGLAVERFPTAGDDGSVSYSRTYTVGPDVSDDLGEYAVVQHGVDLDGSGMYDGDAPSSLDPELPLEATIPANCGTLAAMPGGGVDTGAGGTAASEGTSGSDVLPLGLMAGGGAAALAGALWLGRRRPAEVTEQ</sequence>
<gene>
    <name evidence="3" type="ORF">PO878_14640</name>
</gene>
<dbReference type="InterPro" id="IPR036423">
    <property type="entry name" value="SOD-like_Cu/Zn_dom_sf"/>
</dbReference>
<dbReference type="AlphaFoldDB" id="A0AAF0BUT2"/>